<gene>
    <name evidence="1" type="ORF">NCTC10252_04593</name>
</gene>
<evidence type="ECO:0000313" key="2">
    <source>
        <dbReference type="Proteomes" id="UP000254597"/>
    </source>
</evidence>
<protein>
    <submittedName>
        <fullName evidence="1">Uncharacterized protein</fullName>
    </submittedName>
</protein>
<name>A0A379QQ21_SALER</name>
<dbReference type="Proteomes" id="UP000254597">
    <property type="component" value="Unassembled WGS sequence"/>
</dbReference>
<organism evidence="1 2">
    <name type="scientific">Salmonella enterica</name>
    <name type="common">Salmonella choleraesuis</name>
    <dbReference type="NCBI Taxonomy" id="28901"/>
    <lineage>
        <taxon>Bacteria</taxon>
        <taxon>Pseudomonadati</taxon>
        <taxon>Pseudomonadota</taxon>
        <taxon>Gammaproteobacteria</taxon>
        <taxon>Enterobacterales</taxon>
        <taxon>Enterobacteriaceae</taxon>
        <taxon>Salmonella</taxon>
    </lineage>
</organism>
<dbReference type="EMBL" id="UGWP01000004">
    <property type="protein sequence ID" value="SUF59235.1"/>
    <property type="molecule type" value="Genomic_DNA"/>
</dbReference>
<proteinExistence type="predicted"/>
<evidence type="ECO:0000313" key="1">
    <source>
        <dbReference type="EMBL" id="SUF59235.1"/>
    </source>
</evidence>
<reference evidence="1 2" key="1">
    <citation type="submission" date="2018-06" db="EMBL/GenBank/DDBJ databases">
        <authorList>
            <consortium name="Pathogen Informatics"/>
            <person name="Doyle S."/>
        </authorList>
    </citation>
    <scope>NUCLEOTIDE SEQUENCE [LARGE SCALE GENOMIC DNA]</scope>
    <source>
        <strain evidence="1 2">NCTC10252</strain>
    </source>
</reference>
<sequence>MRINYPLRDKDGNNFSSLDEIMWFIDGESYWIQDRTQWLGGIYEKD</sequence>
<accession>A0A379QQ21</accession>
<dbReference type="AlphaFoldDB" id="A0A379QQ21"/>